<dbReference type="SUPFAM" id="SSF58113">
    <property type="entry name" value="Apolipoprotein A-I"/>
    <property type="match status" value="1"/>
</dbReference>
<feature type="coiled-coil region" evidence="6">
    <location>
        <begin position="78"/>
        <end position="105"/>
    </location>
</feature>
<name>A0A9Q3W8N8_9GAMM</name>
<comment type="caution">
    <text evidence="7">The sequence shown here is derived from an EMBL/GenBank/DDBJ whole genome shotgun (WGS) entry which is preliminary data.</text>
</comment>
<evidence type="ECO:0000256" key="4">
    <source>
        <dbReference type="ARBA" id="ARBA00023054"/>
    </source>
</evidence>
<evidence type="ECO:0000256" key="6">
    <source>
        <dbReference type="SAM" id="Coils"/>
    </source>
</evidence>
<comment type="subcellular location">
    <subcellularLocation>
        <location evidence="1">Membrane</location>
    </subcellularLocation>
</comment>
<protein>
    <submittedName>
        <fullName evidence="7">CCDC90 family protein</fullName>
    </submittedName>
</protein>
<evidence type="ECO:0000256" key="2">
    <source>
        <dbReference type="ARBA" id="ARBA00022692"/>
    </source>
</evidence>
<evidence type="ECO:0000256" key="3">
    <source>
        <dbReference type="ARBA" id="ARBA00022989"/>
    </source>
</evidence>
<dbReference type="Proteomes" id="UP001107961">
    <property type="component" value="Unassembled WGS sequence"/>
</dbReference>
<dbReference type="AlphaFoldDB" id="A0A9Q3W8N8"/>
<keyword evidence="8" id="KW-1185">Reference proteome</keyword>
<dbReference type="EMBL" id="JAJVKT010000050">
    <property type="protein sequence ID" value="MCE7511286.1"/>
    <property type="molecule type" value="Genomic_DNA"/>
</dbReference>
<evidence type="ECO:0000313" key="8">
    <source>
        <dbReference type="Proteomes" id="UP001107961"/>
    </source>
</evidence>
<accession>A0A9Q3W8N8</accession>
<reference evidence="7" key="1">
    <citation type="submission" date="2022-01" db="EMBL/GenBank/DDBJ databases">
        <authorList>
            <person name="Karlyshev A.V."/>
            <person name="Jaspars M."/>
        </authorList>
    </citation>
    <scope>NUCLEOTIDE SEQUENCE</scope>
    <source>
        <strain evidence="7">AGSA3-2</strain>
    </source>
</reference>
<gene>
    <name evidence="7" type="ORF">LZG35_21850</name>
</gene>
<evidence type="ECO:0000256" key="1">
    <source>
        <dbReference type="ARBA" id="ARBA00004370"/>
    </source>
</evidence>
<proteinExistence type="predicted"/>
<dbReference type="Pfam" id="PF07798">
    <property type="entry name" value="CCDC90-like"/>
    <property type="match status" value="1"/>
</dbReference>
<keyword evidence="3" id="KW-1133">Transmembrane helix</keyword>
<keyword evidence="5" id="KW-0472">Membrane</keyword>
<evidence type="ECO:0000256" key="5">
    <source>
        <dbReference type="ARBA" id="ARBA00023136"/>
    </source>
</evidence>
<keyword evidence="2" id="KW-0812">Transmembrane</keyword>
<dbReference type="Gene3D" id="1.20.5.170">
    <property type="match status" value="1"/>
</dbReference>
<sequence length="136" mass="14865">MYAIDTLAFAKKLRNAGLSEEQADTIAEAHGAAFREAAEHTLATKTDLSETQTILKQDIVAVRAELKQDIGAVRAALKQDISAVRTELKQDIVELRTELKQDIAEVRTELHSSLRTQTFAIIGAVGALMALFQFIG</sequence>
<dbReference type="InterPro" id="IPR024461">
    <property type="entry name" value="CCDC90-like"/>
</dbReference>
<dbReference type="GO" id="GO:0016020">
    <property type="term" value="C:membrane"/>
    <property type="evidence" value="ECO:0007669"/>
    <property type="project" value="UniProtKB-SubCell"/>
</dbReference>
<organism evidence="7 8">
    <name type="scientific">Alloalcanivorax xenomutans</name>
    <dbReference type="NCBI Taxonomy" id="1094342"/>
    <lineage>
        <taxon>Bacteria</taxon>
        <taxon>Pseudomonadati</taxon>
        <taxon>Pseudomonadota</taxon>
        <taxon>Gammaproteobacteria</taxon>
        <taxon>Oceanospirillales</taxon>
        <taxon>Alcanivoracaceae</taxon>
        <taxon>Alloalcanivorax</taxon>
    </lineage>
</organism>
<keyword evidence="4 6" id="KW-0175">Coiled coil</keyword>
<evidence type="ECO:0000313" key="7">
    <source>
        <dbReference type="EMBL" id="MCE7511286.1"/>
    </source>
</evidence>